<evidence type="ECO:0000256" key="1">
    <source>
        <dbReference type="SAM" id="MobiDB-lite"/>
    </source>
</evidence>
<dbReference type="GO" id="GO:0003824">
    <property type="term" value="F:catalytic activity"/>
    <property type="evidence" value="ECO:0007669"/>
    <property type="project" value="UniProtKB-ARBA"/>
</dbReference>
<evidence type="ECO:0000313" key="3">
    <source>
        <dbReference type="Proteomes" id="UP000480312"/>
    </source>
</evidence>
<dbReference type="Proteomes" id="UP000480312">
    <property type="component" value="Unassembled WGS sequence"/>
</dbReference>
<dbReference type="Pfam" id="PF13332">
    <property type="entry name" value="Fil_haemagg_2"/>
    <property type="match status" value="1"/>
</dbReference>
<reference evidence="2 3" key="1">
    <citation type="submission" date="2020-01" db="EMBL/GenBank/DDBJ databases">
        <title>Whole genome sequencing of Halomonas alkaliphila strain LS44.</title>
        <authorList>
            <person name="Kumar S."/>
            <person name="Paul D."/>
            <person name="Shouche Y."/>
            <person name="Suryavanshi M.V."/>
        </authorList>
    </citation>
    <scope>NUCLEOTIDE SEQUENCE [LARGE SCALE GENOMIC DNA]</scope>
    <source>
        <strain evidence="2 3">LS44</strain>
    </source>
</reference>
<accession>A0A7C9P6E4</accession>
<comment type="caution">
    <text evidence="2">The sequence shown here is derived from an EMBL/GenBank/DDBJ whole genome shotgun (WGS) entry which is preliminary data.</text>
</comment>
<gene>
    <name evidence="2" type="ORF">GPL32_13370</name>
</gene>
<name>A0A7C9P6E4_9GAMM</name>
<evidence type="ECO:0000313" key="2">
    <source>
        <dbReference type="EMBL" id="NDL71494.1"/>
    </source>
</evidence>
<dbReference type="EMBL" id="JAAEHK010000018">
    <property type="protein sequence ID" value="NDL71494.1"/>
    <property type="molecule type" value="Genomic_DNA"/>
</dbReference>
<dbReference type="OrthoDB" id="2664633at2"/>
<dbReference type="RefSeq" id="WP_162219346.1">
    <property type="nucleotide sequence ID" value="NZ_JAAEHK010000018.1"/>
</dbReference>
<proteinExistence type="predicted"/>
<feature type="region of interest" description="Disordered" evidence="1">
    <location>
        <begin position="170"/>
        <end position="202"/>
    </location>
</feature>
<dbReference type="InterPro" id="IPR025157">
    <property type="entry name" value="Hemagglutinin_rpt"/>
</dbReference>
<dbReference type="AlphaFoldDB" id="A0A7C9P6E4"/>
<organism evidence="2 3">
    <name type="scientific">Vreelandella alkaliphila</name>
    <dbReference type="NCBI Taxonomy" id="272774"/>
    <lineage>
        <taxon>Bacteria</taxon>
        <taxon>Pseudomonadati</taxon>
        <taxon>Pseudomonadota</taxon>
        <taxon>Gammaproteobacteria</taxon>
        <taxon>Oceanospirillales</taxon>
        <taxon>Halomonadaceae</taxon>
        <taxon>Vreelandella</taxon>
    </lineage>
</organism>
<protein>
    <submittedName>
        <fullName evidence="2">Uncharacterized protein</fullName>
    </submittedName>
</protein>
<sequence length="658" mass="68766">MIKRKIYGNRTQVSAGSQVILNSGGDTALKGAVVSAPQISTNIGGDLTIESLQDTATHNERHQSSGGSLSVPLIGVGQPTASLNASRTKLNSDFQSVNEQSGLRAGDGGFQVNVGGTTNLTGGAITSTQTAIDEDRNTFTTAGQSASEALESGALTVSDIANNATYEAESTSVGLSSGGKGTGESSTGLSGIGTGRDDGDASSTTVAAISGLAGDKDARTGDADTGIAPIFDTESVRKDVQAQAEITQEFGSRASQEWGDYASHQEAQLWREAQNATDPETRAALLTEASRWAEGGAYRTSGHTLIGLAGGGVDGATGALTSAMLMPEVERLTDDMNLPDGVRQGLESLTATLAGAATGGTQGGAMAFNLDANNRQLHSFEQSLAEQLAEGSEYTPDQIADALRSMYNDELKESPGSNIIVDLQDVTAVDDTYFDYGGDWMATPGEDGTTRYLIQQIPKNTPPELISYIIEQTGGEGSPYRAPVYQLPPEEAAPGQPRDRLTGRPLDEEGRYTVSYVVDGKIYHVPHFSCADRENTCLGANVDYSDPTAQAWERAVDAKALGDLGTVATVGVVMNPAGALGFGLASTGTGASLFSGYLKDEAVSAISKEMLMAGFEEYAKARGYPAAEARRLTQALNLSGTWDEVIKNGKNMLRRDDE</sequence>